<sequence length="308" mass="31724">MSAALGGLAGALAALGLLRLVGVLRLRRRPSLLARVAPYVHDVSLGPRAGVPAPVGGAGWAVFGPLLERAAEVVERLVGGTASVRRRLQRLGAPADLEAFRISQVAWGAGAFAAASILLLAWGSLVGVQPLAAVLLCATAGVSGVLARDLALTRAVRRREERIVQEFPTLADLLALAVAAGEGPVSALERAGRSGTGAMSQELRTLVGQVRTGTPLNVALDDLAARTGVIPVARFAEALAVAVERGTPLVDVLHAQAADVRDAGRRALVESGARREVLMLVPVVFLVLPVTVIFAFYPGLVTITVGGP</sequence>
<evidence type="ECO:0000259" key="7">
    <source>
        <dbReference type="Pfam" id="PF00482"/>
    </source>
</evidence>
<dbReference type="RefSeq" id="WP_039339404.1">
    <property type="nucleotide sequence ID" value="NZ_PGEZ01000001.1"/>
</dbReference>
<feature type="transmembrane region" description="Helical" evidence="6">
    <location>
        <begin position="105"/>
        <end position="125"/>
    </location>
</feature>
<feature type="transmembrane region" description="Helical" evidence="6">
    <location>
        <begin position="277"/>
        <end position="297"/>
    </location>
</feature>
<evidence type="ECO:0000256" key="5">
    <source>
        <dbReference type="ARBA" id="ARBA00023136"/>
    </source>
</evidence>
<dbReference type="EMBL" id="PGEZ01000001">
    <property type="protein sequence ID" value="PJJ58586.1"/>
    <property type="molecule type" value="Genomic_DNA"/>
</dbReference>
<feature type="transmembrane region" description="Helical" evidence="6">
    <location>
        <begin position="6"/>
        <end position="26"/>
    </location>
</feature>
<proteinExistence type="predicted"/>
<accession>A0A0B2BVT6</accession>
<gene>
    <name evidence="8" type="ORF">CLV56_2838</name>
</gene>
<evidence type="ECO:0000256" key="4">
    <source>
        <dbReference type="ARBA" id="ARBA00022989"/>
    </source>
</evidence>
<dbReference type="PANTHER" id="PTHR35007:SF2">
    <property type="entry name" value="PILUS ASSEMBLE PROTEIN"/>
    <property type="match status" value="1"/>
</dbReference>
<keyword evidence="4 6" id="KW-1133">Transmembrane helix</keyword>
<evidence type="ECO:0000256" key="2">
    <source>
        <dbReference type="ARBA" id="ARBA00022475"/>
    </source>
</evidence>
<organism evidence="8 9">
    <name type="scientific">Mumia flava</name>
    <dbReference type="NCBI Taxonomy" id="1348852"/>
    <lineage>
        <taxon>Bacteria</taxon>
        <taxon>Bacillati</taxon>
        <taxon>Actinomycetota</taxon>
        <taxon>Actinomycetes</taxon>
        <taxon>Propionibacteriales</taxon>
        <taxon>Nocardioidaceae</taxon>
        <taxon>Mumia</taxon>
    </lineage>
</organism>
<protein>
    <submittedName>
        <fullName evidence="8">Tight adherence protein C</fullName>
    </submittedName>
</protein>
<dbReference type="InterPro" id="IPR018076">
    <property type="entry name" value="T2SS_GspF_dom"/>
</dbReference>
<evidence type="ECO:0000256" key="3">
    <source>
        <dbReference type="ARBA" id="ARBA00022692"/>
    </source>
</evidence>
<dbReference type="OrthoDB" id="5185234at2"/>
<comment type="caution">
    <text evidence="8">The sequence shown here is derived from an EMBL/GenBank/DDBJ whole genome shotgun (WGS) entry which is preliminary data.</text>
</comment>
<keyword evidence="2" id="KW-1003">Cell membrane</keyword>
<keyword evidence="3 6" id="KW-0812">Transmembrane</keyword>
<keyword evidence="5 6" id="KW-0472">Membrane</keyword>
<keyword evidence="9" id="KW-1185">Reference proteome</keyword>
<dbReference type="Proteomes" id="UP000230842">
    <property type="component" value="Unassembled WGS sequence"/>
</dbReference>
<evidence type="ECO:0000256" key="1">
    <source>
        <dbReference type="ARBA" id="ARBA00004651"/>
    </source>
</evidence>
<reference evidence="8 9" key="1">
    <citation type="submission" date="2017-11" db="EMBL/GenBank/DDBJ databases">
        <title>Genomic Encyclopedia of Archaeal and Bacterial Type Strains, Phase II (KMG-II): From Individual Species to Whole Genera.</title>
        <authorList>
            <person name="Goeker M."/>
        </authorList>
    </citation>
    <scope>NUCLEOTIDE SEQUENCE [LARGE SCALE GENOMIC DNA]</scope>
    <source>
        <strain evidence="8 9">DSM 27763</strain>
    </source>
</reference>
<comment type="subcellular location">
    <subcellularLocation>
        <location evidence="1">Cell membrane</location>
        <topology evidence="1">Multi-pass membrane protein</topology>
    </subcellularLocation>
</comment>
<evidence type="ECO:0000313" key="9">
    <source>
        <dbReference type="Proteomes" id="UP000230842"/>
    </source>
</evidence>
<dbReference type="AlphaFoldDB" id="A0A0B2BVT6"/>
<dbReference type="GO" id="GO:0005886">
    <property type="term" value="C:plasma membrane"/>
    <property type="evidence" value="ECO:0007669"/>
    <property type="project" value="UniProtKB-SubCell"/>
</dbReference>
<evidence type="ECO:0000256" key="6">
    <source>
        <dbReference type="SAM" id="Phobius"/>
    </source>
</evidence>
<name>A0A0B2BVT6_9ACTN</name>
<feature type="transmembrane region" description="Helical" evidence="6">
    <location>
        <begin position="131"/>
        <end position="152"/>
    </location>
</feature>
<feature type="domain" description="Type II secretion system protein GspF" evidence="7">
    <location>
        <begin position="171"/>
        <end position="294"/>
    </location>
</feature>
<evidence type="ECO:0000313" key="8">
    <source>
        <dbReference type="EMBL" id="PJJ58586.1"/>
    </source>
</evidence>
<dbReference type="Pfam" id="PF00482">
    <property type="entry name" value="T2SSF"/>
    <property type="match status" value="1"/>
</dbReference>
<dbReference type="PANTHER" id="PTHR35007">
    <property type="entry name" value="INTEGRAL MEMBRANE PROTEIN-RELATED"/>
    <property type="match status" value="1"/>
</dbReference>